<evidence type="ECO:0000259" key="5">
    <source>
        <dbReference type="Pfam" id="PF00501"/>
    </source>
</evidence>
<dbReference type="Proteomes" id="UP000677515">
    <property type="component" value="Chromosome"/>
</dbReference>
<dbReference type="Gene3D" id="3.40.50.12780">
    <property type="entry name" value="N-terminal domain of ligase-like"/>
    <property type="match status" value="1"/>
</dbReference>
<protein>
    <submittedName>
        <fullName evidence="6">2-succinylbenzoate-CoA ligase</fullName>
    </submittedName>
</protein>
<keyword evidence="1" id="KW-0474">Menaquinone biosynthesis</keyword>
<dbReference type="InterPro" id="IPR042099">
    <property type="entry name" value="ANL_N_sf"/>
</dbReference>
<dbReference type="Pfam" id="PF00501">
    <property type="entry name" value="AMP-binding"/>
    <property type="match status" value="1"/>
</dbReference>
<accession>A0ABM7N2W6</accession>
<dbReference type="NCBIfam" id="TIGR01923">
    <property type="entry name" value="menE"/>
    <property type="match status" value="1"/>
</dbReference>
<dbReference type="NCBIfam" id="NF006539">
    <property type="entry name" value="PRK09029.1"/>
    <property type="match status" value="1"/>
</dbReference>
<dbReference type="PROSITE" id="PS00455">
    <property type="entry name" value="AMP_BINDING"/>
    <property type="match status" value="1"/>
</dbReference>
<feature type="domain" description="AMP-dependent synthetase/ligase" evidence="5">
    <location>
        <begin position="19"/>
        <end position="320"/>
    </location>
</feature>
<dbReference type="EMBL" id="AP024329">
    <property type="protein sequence ID" value="BCQ35830.1"/>
    <property type="molecule type" value="Genomic_DNA"/>
</dbReference>
<dbReference type="GeneID" id="99867460"/>
<dbReference type="CDD" id="cd17630">
    <property type="entry name" value="OSB_MenE-like"/>
    <property type="match status" value="1"/>
</dbReference>
<dbReference type="GO" id="GO:0016874">
    <property type="term" value="F:ligase activity"/>
    <property type="evidence" value="ECO:0007669"/>
    <property type="project" value="UniProtKB-KW"/>
</dbReference>
<sequence>MSLATIADWPWRDWQKCCPASLAIDSGEVTLSWQQLSQAVAEHAQGFQQQGVAAGDVVALRSANSLAALLAWLGLMACGARVLGLNPQLPDAQLRQLLPGLGLDFVLNLAGETSIERPMLALRPIAGDGSQPWQPDRIATLTLTSGSTGLPKAAAHTFSAHLHSAAAVIELMALTADDRWLLSLPLFHVSGQGILWRWLLAGGTLVIPDDKGLHTALARSSIASLVPTQLWRLLNQPVLPARLRAVLLGGAQIPAELTRQAEAAGLHCYCGYGMTETASTLCARRADEHPGVGAPLAGHQVRVVDGEIWVRSPALASGYWLQGALMPLTDHDGWLRTGDCGHWHRGELRVDGRRDNLFFSGGESVQPEHIERILLAHPAVTQVFIVPKVDAEYGHRAVALVEGNIGLEVLADWAAPKLAGYQRPVAWYPLPADNGGAIKRSRVQLKAWVANQTQACLTSRV</sequence>
<keyword evidence="3" id="KW-0547">Nucleotide-binding</keyword>
<gene>
    <name evidence="6" type="primary">menE</name>
    <name evidence="6" type="ORF">ERHA53_31730</name>
</gene>
<evidence type="ECO:0000313" key="6">
    <source>
        <dbReference type="EMBL" id="BCQ35830.1"/>
    </source>
</evidence>
<dbReference type="RefSeq" id="WP_212813088.1">
    <property type="nucleotide sequence ID" value="NZ_AP024329.1"/>
</dbReference>
<dbReference type="InterPro" id="IPR010192">
    <property type="entry name" value="MenE"/>
</dbReference>
<dbReference type="InterPro" id="IPR045851">
    <property type="entry name" value="AMP-bd_C_sf"/>
</dbReference>
<evidence type="ECO:0000256" key="1">
    <source>
        <dbReference type="ARBA" id="ARBA00022428"/>
    </source>
</evidence>
<keyword evidence="2 6" id="KW-0436">Ligase</keyword>
<dbReference type="InterPro" id="IPR050237">
    <property type="entry name" value="ATP-dep_AMP-bd_enzyme"/>
</dbReference>
<evidence type="ECO:0000313" key="7">
    <source>
        <dbReference type="Proteomes" id="UP000677515"/>
    </source>
</evidence>
<keyword evidence="7" id="KW-1185">Reference proteome</keyword>
<dbReference type="InterPro" id="IPR020845">
    <property type="entry name" value="AMP-binding_CS"/>
</dbReference>
<organism evidence="6 7">
    <name type="scientific">Erwinia rhapontici</name>
    <name type="common">Pectobacterium rhapontici</name>
    <dbReference type="NCBI Taxonomy" id="55212"/>
    <lineage>
        <taxon>Bacteria</taxon>
        <taxon>Pseudomonadati</taxon>
        <taxon>Pseudomonadota</taxon>
        <taxon>Gammaproteobacteria</taxon>
        <taxon>Enterobacterales</taxon>
        <taxon>Erwiniaceae</taxon>
        <taxon>Erwinia</taxon>
    </lineage>
</organism>
<evidence type="ECO:0000256" key="4">
    <source>
        <dbReference type="ARBA" id="ARBA00022840"/>
    </source>
</evidence>
<dbReference type="SUPFAM" id="SSF56801">
    <property type="entry name" value="Acetyl-CoA synthetase-like"/>
    <property type="match status" value="1"/>
</dbReference>
<evidence type="ECO:0000256" key="3">
    <source>
        <dbReference type="ARBA" id="ARBA00022741"/>
    </source>
</evidence>
<reference evidence="6 7" key="1">
    <citation type="submission" date="2021-01" db="EMBL/GenBank/DDBJ databases">
        <title>Complete genome sequence of Erwinia rhapontici MAFF 311153.</title>
        <authorList>
            <person name="Morohoshi T."/>
            <person name="Someya N."/>
        </authorList>
    </citation>
    <scope>NUCLEOTIDE SEQUENCE [LARGE SCALE GENOMIC DNA]</scope>
    <source>
        <strain evidence="6 7">MAFF 311153</strain>
    </source>
</reference>
<dbReference type="PANTHER" id="PTHR43767:SF1">
    <property type="entry name" value="NONRIBOSOMAL PEPTIDE SYNTHASE PES1 (EUROFUNG)-RELATED"/>
    <property type="match status" value="1"/>
</dbReference>
<dbReference type="PANTHER" id="PTHR43767">
    <property type="entry name" value="LONG-CHAIN-FATTY-ACID--COA LIGASE"/>
    <property type="match status" value="1"/>
</dbReference>
<name>A0ABM7N2W6_ERWRD</name>
<evidence type="ECO:0000256" key="2">
    <source>
        <dbReference type="ARBA" id="ARBA00022598"/>
    </source>
</evidence>
<dbReference type="Gene3D" id="3.30.300.30">
    <property type="match status" value="1"/>
</dbReference>
<dbReference type="InterPro" id="IPR000873">
    <property type="entry name" value="AMP-dep_synth/lig_dom"/>
</dbReference>
<proteinExistence type="predicted"/>
<keyword evidence="4" id="KW-0067">ATP-binding</keyword>